<dbReference type="AlphaFoldDB" id="A0A7S3LH60"/>
<evidence type="ECO:0000256" key="1">
    <source>
        <dbReference type="SAM" id="MobiDB-lite"/>
    </source>
</evidence>
<reference evidence="2" key="1">
    <citation type="submission" date="2021-01" db="EMBL/GenBank/DDBJ databases">
        <authorList>
            <person name="Corre E."/>
            <person name="Pelletier E."/>
            <person name="Niang G."/>
            <person name="Scheremetjew M."/>
            <person name="Finn R."/>
            <person name="Kale V."/>
            <person name="Holt S."/>
            <person name="Cochrane G."/>
            <person name="Meng A."/>
            <person name="Brown T."/>
            <person name="Cohen L."/>
        </authorList>
    </citation>
    <scope>NUCLEOTIDE SEQUENCE</scope>
    <source>
        <strain evidence="2">GSBS06</strain>
    </source>
</reference>
<feature type="region of interest" description="Disordered" evidence="1">
    <location>
        <begin position="1"/>
        <end position="34"/>
    </location>
</feature>
<accession>A0A7S3LH60</accession>
<feature type="compositionally biased region" description="Polar residues" evidence="1">
    <location>
        <begin position="13"/>
        <end position="28"/>
    </location>
</feature>
<protein>
    <submittedName>
        <fullName evidence="2">Uncharacterized protein</fullName>
    </submittedName>
</protein>
<dbReference type="EMBL" id="HBIN01000263">
    <property type="protein sequence ID" value="CAE0429748.1"/>
    <property type="molecule type" value="Transcribed_RNA"/>
</dbReference>
<organism evidence="2">
    <name type="scientific">Aplanochytrium stocchinoi</name>
    <dbReference type="NCBI Taxonomy" id="215587"/>
    <lineage>
        <taxon>Eukaryota</taxon>
        <taxon>Sar</taxon>
        <taxon>Stramenopiles</taxon>
        <taxon>Bigyra</taxon>
        <taxon>Labyrinthulomycetes</taxon>
        <taxon>Thraustochytrida</taxon>
        <taxon>Thraustochytriidae</taxon>
        <taxon>Aplanochytrium</taxon>
    </lineage>
</organism>
<gene>
    <name evidence="2" type="ORF">ASTO00021_LOCUS103</name>
</gene>
<proteinExistence type="predicted"/>
<name>A0A7S3LH60_9STRA</name>
<sequence length="129" mass="14563">MGMDIQDQFGGDKSNSTSTGTHSQSPANDISGGIDADQKLKVPAAAAKENLTDFPQVKQSCDDLEQYVKSSAEQIEDQLADFEIELALCENMLLLCKGRQFHKQLQFIQVFRNFHSILICNHFRYIYIM</sequence>
<evidence type="ECO:0000313" key="2">
    <source>
        <dbReference type="EMBL" id="CAE0429748.1"/>
    </source>
</evidence>